<evidence type="ECO:0000313" key="1">
    <source>
        <dbReference type="EMBL" id="CAG8546572.1"/>
    </source>
</evidence>
<name>A0ABN7UCP8_GIGMA</name>
<dbReference type="EMBL" id="CAJVQB010001699">
    <property type="protein sequence ID" value="CAG8546572.1"/>
    <property type="molecule type" value="Genomic_DNA"/>
</dbReference>
<comment type="caution">
    <text evidence="1">The sequence shown here is derived from an EMBL/GenBank/DDBJ whole genome shotgun (WGS) entry which is preliminary data.</text>
</comment>
<sequence length="155" mass="17351">LFYYNHYYEHAKNILKDGIIITPKNGHAKNLRNVIGNNAISLKKRATTFIACSNPYDHFNIIVSPDPLIPGQNATFSVSGTLKQDITNNGVLIIEFQNQYFVPVGVDPTTSVLQTTAGNQFNVVFELKVPPNLPSSYNILALRMVMCRSVVQLRR</sequence>
<feature type="non-terminal residue" evidence="1">
    <location>
        <position position="1"/>
    </location>
</feature>
<protein>
    <submittedName>
        <fullName evidence="1">41560_t:CDS:1</fullName>
    </submittedName>
</protein>
<reference evidence="1 2" key="1">
    <citation type="submission" date="2021-06" db="EMBL/GenBank/DDBJ databases">
        <authorList>
            <person name="Kallberg Y."/>
            <person name="Tangrot J."/>
            <person name="Rosling A."/>
        </authorList>
    </citation>
    <scope>NUCLEOTIDE SEQUENCE [LARGE SCALE GENOMIC DNA]</scope>
    <source>
        <strain evidence="1 2">120-4 pot B 10/14</strain>
    </source>
</reference>
<proteinExistence type="predicted"/>
<evidence type="ECO:0000313" key="2">
    <source>
        <dbReference type="Proteomes" id="UP000789901"/>
    </source>
</evidence>
<organism evidence="1 2">
    <name type="scientific">Gigaspora margarita</name>
    <dbReference type="NCBI Taxonomy" id="4874"/>
    <lineage>
        <taxon>Eukaryota</taxon>
        <taxon>Fungi</taxon>
        <taxon>Fungi incertae sedis</taxon>
        <taxon>Mucoromycota</taxon>
        <taxon>Glomeromycotina</taxon>
        <taxon>Glomeromycetes</taxon>
        <taxon>Diversisporales</taxon>
        <taxon>Gigasporaceae</taxon>
        <taxon>Gigaspora</taxon>
    </lineage>
</organism>
<dbReference type="Proteomes" id="UP000789901">
    <property type="component" value="Unassembled WGS sequence"/>
</dbReference>
<accession>A0ABN7UCP8</accession>
<keyword evidence="2" id="KW-1185">Reference proteome</keyword>
<gene>
    <name evidence="1" type="ORF">GMARGA_LOCUS4347</name>
</gene>